<dbReference type="Proteomes" id="UP001482231">
    <property type="component" value="Unassembled WGS sequence"/>
</dbReference>
<feature type="signal peptide" evidence="6">
    <location>
        <begin position="1"/>
        <end position="22"/>
    </location>
</feature>
<protein>
    <submittedName>
        <fullName evidence="8">FMN-binding protein</fullName>
    </submittedName>
</protein>
<organism evidence="8 9">
    <name type="scientific">Thiobacter aerophilum</name>
    <dbReference type="NCBI Taxonomy" id="3121275"/>
    <lineage>
        <taxon>Bacteria</taxon>
        <taxon>Pseudomonadati</taxon>
        <taxon>Pseudomonadota</taxon>
        <taxon>Betaproteobacteria</taxon>
        <taxon>Burkholderiales</taxon>
        <taxon>Thiobacteraceae</taxon>
        <taxon>Thiobacter</taxon>
    </lineage>
</organism>
<evidence type="ECO:0000256" key="1">
    <source>
        <dbReference type="ARBA" id="ARBA00022448"/>
    </source>
</evidence>
<dbReference type="PANTHER" id="PTHR36118:SF1">
    <property type="entry name" value="ION-TRANSLOCATING OXIDOREDUCTASE COMPLEX SUBUNIT G"/>
    <property type="match status" value="1"/>
</dbReference>
<evidence type="ECO:0000313" key="8">
    <source>
        <dbReference type="EMBL" id="MEO1767289.1"/>
    </source>
</evidence>
<dbReference type="Pfam" id="PF04205">
    <property type="entry name" value="FMN_bind"/>
    <property type="match status" value="1"/>
</dbReference>
<reference evidence="8 9" key="1">
    <citation type="submission" date="2024-02" db="EMBL/GenBank/DDBJ databases">
        <title>New thermophilic sulfur-oxidizing bacteria from a hot springs of the Uzon caldera (Kamchatka, Russia).</title>
        <authorList>
            <person name="Dukat A.M."/>
            <person name="Elcheninov A.G."/>
            <person name="Frolov E.N."/>
        </authorList>
    </citation>
    <scope>NUCLEOTIDE SEQUENCE [LARGE SCALE GENOMIC DNA]</scope>
    <source>
        <strain evidence="8 9">AK1</strain>
    </source>
</reference>
<keyword evidence="4" id="KW-0288">FMN</keyword>
<evidence type="ECO:0000256" key="5">
    <source>
        <dbReference type="ARBA" id="ARBA00022982"/>
    </source>
</evidence>
<evidence type="ECO:0000256" key="4">
    <source>
        <dbReference type="ARBA" id="ARBA00022643"/>
    </source>
</evidence>
<dbReference type="EMBL" id="JBAJEX010000006">
    <property type="protein sequence ID" value="MEO1767289.1"/>
    <property type="molecule type" value="Genomic_DNA"/>
</dbReference>
<dbReference type="SMART" id="SM00900">
    <property type="entry name" value="FMN_bind"/>
    <property type="match status" value="1"/>
</dbReference>
<evidence type="ECO:0000259" key="7">
    <source>
        <dbReference type="SMART" id="SM00900"/>
    </source>
</evidence>
<accession>A0ABV0EIQ3</accession>
<dbReference type="InterPro" id="IPR007329">
    <property type="entry name" value="FMN-bd"/>
</dbReference>
<feature type="domain" description="FMN-binding" evidence="7">
    <location>
        <begin position="92"/>
        <end position="173"/>
    </location>
</feature>
<keyword evidence="2" id="KW-0597">Phosphoprotein</keyword>
<evidence type="ECO:0000313" key="9">
    <source>
        <dbReference type="Proteomes" id="UP001482231"/>
    </source>
</evidence>
<keyword evidence="1" id="KW-0813">Transport</keyword>
<name>A0ABV0EIQ3_9BURK</name>
<dbReference type="PANTHER" id="PTHR36118">
    <property type="entry name" value="ION-TRANSLOCATING OXIDOREDUCTASE COMPLEX SUBUNIT G"/>
    <property type="match status" value="1"/>
</dbReference>
<evidence type="ECO:0000256" key="2">
    <source>
        <dbReference type="ARBA" id="ARBA00022553"/>
    </source>
</evidence>
<dbReference type="RefSeq" id="WP_347308399.1">
    <property type="nucleotide sequence ID" value="NZ_JBAJEX010000006.1"/>
</dbReference>
<dbReference type="InterPro" id="IPR010209">
    <property type="entry name" value="Ion_transpt_RnfG/RsxG"/>
</dbReference>
<evidence type="ECO:0000256" key="3">
    <source>
        <dbReference type="ARBA" id="ARBA00022630"/>
    </source>
</evidence>
<comment type="caution">
    <text evidence="8">The sequence shown here is derived from an EMBL/GenBank/DDBJ whole genome shotgun (WGS) entry which is preliminary data.</text>
</comment>
<keyword evidence="6" id="KW-0732">Signal</keyword>
<gene>
    <name evidence="8" type="ORF">V6E02_08700</name>
</gene>
<keyword evidence="3" id="KW-0285">Flavoprotein</keyword>
<feature type="chain" id="PRO_5046985880" evidence="6">
    <location>
        <begin position="23"/>
        <end position="178"/>
    </location>
</feature>
<keyword evidence="9" id="KW-1185">Reference proteome</keyword>
<sequence length="178" mass="19594">MRHDLLWLSVPALAAAALPAHAVQYLTLEQAQHALFPEASGFRDAKLLLSAEQREAIEKASKVRVRSPELHAWRAEAGGKLAGWLLVDEVYGKHEFITYALALDATGAVRGIEIMDYRETHGAQVRNAAWRAQFIGKRAGAPLELDKDIQNISGATLSCKHMAEGVRRLLATYEVALK</sequence>
<proteinExistence type="predicted"/>
<keyword evidence="5" id="KW-0249">Electron transport</keyword>
<evidence type="ECO:0000256" key="6">
    <source>
        <dbReference type="SAM" id="SignalP"/>
    </source>
</evidence>